<dbReference type="OrthoDB" id="1430630at2759"/>
<reference evidence="1" key="1">
    <citation type="submission" date="2021-08" db="EMBL/GenBank/DDBJ databases">
        <title>WGS assembly of Ceratopteris richardii.</title>
        <authorList>
            <person name="Marchant D.B."/>
            <person name="Chen G."/>
            <person name="Jenkins J."/>
            <person name="Shu S."/>
            <person name="Leebens-Mack J."/>
            <person name="Grimwood J."/>
            <person name="Schmutz J."/>
            <person name="Soltis P."/>
            <person name="Soltis D."/>
            <person name="Chen Z.-H."/>
        </authorList>
    </citation>
    <scope>NUCLEOTIDE SEQUENCE</scope>
    <source>
        <strain evidence="1">Whitten #5841</strain>
        <tissue evidence="1">Leaf</tissue>
    </source>
</reference>
<keyword evidence="2" id="KW-1185">Reference proteome</keyword>
<name>A0A8T2SPB2_CERRI</name>
<gene>
    <name evidence="1" type="ORF">KP509_18G032700</name>
</gene>
<organism evidence="1 2">
    <name type="scientific">Ceratopteris richardii</name>
    <name type="common">Triangle waterfern</name>
    <dbReference type="NCBI Taxonomy" id="49495"/>
    <lineage>
        <taxon>Eukaryota</taxon>
        <taxon>Viridiplantae</taxon>
        <taxon>Streptophyta</taxon>
        <taxon>Embryophyta</taxon>
        <taxon>Tracheophyta</taxon>
        <taxon>Polypodiopsida</taxon>
        <taxon>Polypodiidae</taxon>
        <taxon>Polypodiales</taxon>
        <taxon>Pteridineae</taxon>
        <taxon>Pteridaceae</taxon>
        <taxon>Parkerioideae</taxon>
        <taxon>Ceratopteris</taxon>
    </lineage>
</organism>
<protein>
    <submittedName>
        <fullName evidence="1">Uncharacterized protein</fullName>
    </submittedName>
</protein>
<comment type="caution">
    <text evidence="1">The sequence shown here is derived from an EMBL/GenBank/DDBJ whole genome shotgun (WGS) entry which is preliminary data.</text>
</comment>
<sequence length="75" mass="9074">MDIHKELKEEIDRAHEQYKYYAYQYRVRNPSYHIGDKVWLVKNNLQTSRPCVKLDHQRLGPFTILAEINPITFKL</sequence>
<proteinExistence type="predicted"/>
<accession>A0A8T2SPB2</accession>
<dbReference type="Proteomes" id="UP000825935">
    <property type="component" value="Chromosome 18"/>
</dbReference>
<evidence type="ECO:0000313" key="2">
    <source>
        <dbReference type="Proteomes" id="UP000825935"/>
    </source>
</evidence>
<dbReference type="AlphaFoldDB" id="A0A8T2SPB2"/>
<evidence type="ECO:0000313" key="1">
    <source>
        <dbReference type="EMBL" id="KAH7365524.1"/>
    </source>
</evidence>
<dbReference type="EMBL" id="CM035423">
    <property type="protein sequence ID" value="KAH7365524.1"/>
    <property type="molecule type" value="Genomic_DNA"/>
</dbReference>